<feature type="transmembrane region" description="Helical" evidence="1">
    <location>
        <begin position="345"/>
        <end position="362"/>
    </location>
</feature>
<feature type="transmembrane region" description="Helical" evidence="1">
    <location>
        <begin position="315"/>
        <end position="333"/>
    </location>
</feature>
<evidence type="ECO:0000256" key="1">
    <source>
        <dbReference type="SAM" id="Phobius"/>
    </source>
</evidence>
<dbReference type="RefSeq" id="WP_144705444.1">
    <property type="nucleotide sequence ID" value="NZ_VNJJ01000013.1"/>
</dbReference>
<feature type="transmembrane region" description="Helical" evidence="1">
    <location>
        <begin position="213"/>
        <end position="234"/>
    </location>
</feature>
<name>A0A559JB11_9BACL</name>
<feature type="transmembrane region" description="Helical" evidence="1">
    <location>
        <begin position="138"/>
        <end position="155"/>
    </location>
</feature>
<protein>
    <recommendedName>
        <fullName evidence="4">Glycosyltransferase RgtA/B/C/D-like domain-containing protein</fullName>
    </recommendedName>
</protein>
<keyword evidence="1" id="KW-0812">Transmembrane</keyword>
<feature type="transmembrane region" description="Helical" evidence="1">
    <location>
        <begin position="254"/>
        <end position="279"/>
    </location>
</feature>
<accession>A0A559JB11</accession>
<feature type="transmembrane region" description="Helical" evidence="1">
    <location>
        <begin position="80"/>
        <end position="101"/>
    </location>
</feature>
<keyword evidence="1" id="KW-1133">Transmembrane helix</keyword>
<keyword evidence="3" id="KW-1185">Reference proteome</keyword>
<dbReference type="OrthoDB" id="2603533at2"/>
<feature type="transmembrane region" description="Helical" evidence="1">
    <location>
        <begin position="9"/>
        <end position="27"/>
    </location>
</feature>
<keyword evidence="1" id="KW-0472">Membrane</keyword>
<evidence type="ECO:0008006" key="4">
    <source>
        <dbReference type="Google" id="ProtNLM"/>
    </source>
</evidence>
<feature type="transmembrane region" description="Helical" evidence="1">
    <location>
        <begin position="184"/>
        <end position="201"/>
    </location>
</feature>
<comment type="caution">
    <text evidence="2">The sequence shown here is derived from an EMBL/GenBank/DDBJ whole genome shotgun (WGS) entry which is preliminary data.</text>
</comment>
<feature type="transmembrane region" description="Helical" evidence="1">
    <location>
        <begin position="108"/>
        <end position="126"/>
    </location>
</feature>
<reference evidence="2 3" key="1">
    <citation type="submission" date="2019-07" db="EMBL/GenBank/DDBJ databases">
        <authorList>
            <person name="Kim J."/>
        </authorList>
    </citation>
    <scope>NUCLEOTIDE SEQUENCE [LARGE SCALE GENOMIC DNA]</scope>
    <source>
        <strain evidence="2 3">G13</strain>
    </source>
</reference>
<organism evidence="2 3">
    <name type="scientific">Cohnella terricola</name>
    <dbReference type="NCBI Taxonomy" id="1289167"/>
    <lineage>
        <taxon>Bacteria</taxon>
        <taxon>Bacillati</taxon>
        <taxon>Bacillota</taxon>
        <taxon>Bacilli</taxon>
        <taxon>Bacillales</taxon>
        <taxon>Paenibacillaceae</taxon>
        <taxon>Cohnella</taxon>
    </lineage>
</organism>
<sequence length="648" mass="74105">MKKINPSTLFPYMAGVLAWMFVVYPSLIQVDWFYLDTATFTQIGKNLFNTTWLIPDETGRYIPFFWFYYAVTYFFFADDLFWYFLIQSCITLLITLLIIYISKWMSKSNLIAIFAVFLFFTCSPVAENVYTIGKQEHLILFFILLLVFFQIRYIQSTSRIKKILALAGGVLSTLLACWSKETSLVIAVYAIAAGLISFMLDKRYGTTQLKGSLYYYVGVVAAVIASKLPGLLFQKGDASYTSYVIDLNLILNNIKFYFIQQPDVIITGLLALCIAAFMLWKRARFDQELPILIGMLAMAWSYLGGLLIWRWSLGYYLYAIAAIFVLVLSVLIGRFRLISIRNRTLILVCVMLATGATRLYSIPYNVFMASTQTTMAELYSDAIKHYVNTAQSGQRLIIENWAFYQEPTTLTNTLVAEIYGRKDLKVDGIRDIFDPSLVTPEIQKLYRFNEIPKTDDRMPKVNDYILLLKGHIPAYWVLRGTSPFMNDTSIFKNEGMDLKLVAQDRVDSKSIYVDYHTKMPVFGDTYIGYELYQVVSSNFVKWTDRQPDGWIGKTASVELNPQGRKEVSFKVMLPSVFSSNEIRFWVDGVLCKEAKLDKPGESIIAIPISSAEANTVKIDIEVQKTFIPKEHNINTDERTLGVTVDVVK</sequence>
<evidence type="ECO:0000313" key="3">
    <source>
        <dbReference type="Proteomes" id="UP000316330"/>
    </source>
</evidence>
<evidence type="ECO:0000313" key="2">
    <source>
        <dbReference type="EMBL" id="TVX97070.1"/>
    </source>
</evidence>
<dbReference type="EMBL" id="VNJJ01000013">
    <property type="protein sequence ID" value="TVX97070.1"/>
    <property type="molecule type" value="Genomic_DNA"/>
</dbReference>
<dbReference type="Proteomes" id="UP000316330">
    <property type="component" value="Unassembled WGS sequence"/>
</dbReference>
<dbReference type="AlphaFoldDB" id="A0A559JB11"/>
<feature type="transmembrane region" description="Helical" evidence="1">
    <location>
        <begin position="291"/>
        <end position="309"/>
    </location>
</feature>
<proteinExistence type="predicted"/>
<gene>
    <name evidence="2" type="ORF">FPZ45_19105</name>
</gene>